<keyword evidence="2" id="KW-1185">Reference proteome</keyword>
<organism evidence="1 2">
    <name type="scientific">Algoriphagus boseongensis</name>
    <dbReference type="NCBI Taxonomy" id="1442587"/>
    <lineage>
        <taxon>Bacteria</taxon>
        <taxon>Pseudomonadati</taxon>
        <taxon>Bacteroidota</taxon>
        <taxon>Cytophagia</taxon>
        <taxon>Cytophagales</taxon>
        <taxon>Cyclobacteriaceae</taxon>
        <taxon>Algoriphagus</taxon>
    </lineage>
</organism>
<dbReference type="AlphaFoldDB" id="A0A4R6T5G0"/>
<dbReference type="OrthoDB" id="1062680at2"/>
<dbReference type="PROSITE" id="PS51257">
    <property type="entry name" value="PROKAR_LIPOPROTEIN"/>
    <property type="match status" value="1"/>
</dbReference>
<reference evidence="1 2" key="1">
    <citation type="submission" date="2019-03" db="EMBL/GenBank/DDBJ databases">
        <title>Genomic Encyclopedia of Type Strains, Phase III (KMG-III): the genomes of soil and plant-associated and newly described type strains.</title>
        <authorList>
            <person name="Whitman W."/>
        </authorList>
    </citation>
    <scope>NUCLEOTIDE SEQUENCE [LARGE SCALE GENOMIC DNA]</scope>
    <source>
        <strain evidence="1 2">CECT 8446</strain>
    </source>
</reference>
<protein>
    <submittedName>
        <fullName evidence="1">Uncharacterized protein DUF4249</fullName>
    </submittedName>
</protein>
<accession>A0A4R6T5G0</accession>
<comment type="caution">
    <text evidence="1">The sequence shown here is derived from an EMBL/GenBank/DDBJ whole genome shotgun (WGS) entry which is preliminary data.</text>
</comment>
<name>A0A4R6T5G0_9BACT</name>
<proteinExistence type="predicted"/>
<evidence type="ECO:0000313" key="1">
    <source>
        <dbReference type="EMBL" id="TDQ14760.1"/>
    </source>
</evidence>
<dbReference type="Pfam" id="PF14054">
    <property type="entry name" value="DUF4249"/>
    <property type="match status" value="1"/>
</dbReference>
<dbReference type="RefSeq" id="WP_133557886.1">
    <property type="nucleotide sequence ID" value="NZ_SNYF01000009.1"/>
</dbReference>
<sequence length="382" mass="43241">MKQVLKIVFVVLIALQACRTPFDPEIPSKEISFLVVEGYLDTEGKRSELKLSRTVPLDSSTSFSPEKNASVILSSQSGQQFQLQEEEPGIYVFERNVPEQDVYNLEIFLANGERFKSKPLKPILTPPIIDAGFQKDEEGVEVFVTTKGDENADDFLWTFEESWIYRPRIRTAYIYDSKIGTVRDRTAEEDISLCFKNESSPDILLETSSRFQDQVVFKQTITEIPTGDERIMERYSILISQKAIAQEDVAFWEILKKNTEDIGSIFSPLPSLIGGNISSVDNPNSPVIGQVSMGVVQEKRIYINRVDVSPWNYLDPQFNDCIISLEPVFTQFYASTFGSGFVLPTIPLMAGTTIVGYYVTDKRCADCTLYASPVKPEFWEDE</sequence>
<dbReference type="Proteomes" id="UP000294535">
    <property type="component" value="Unassembled WGS sequence"/>
</dbReference>
<dbReference type="InterPro" id="IPR025345">
    <property type="entry name" value="DUF4249"/>
</dbReference>
<dbReference type="EMBL" id="SNYF01000009">
    <property type="protein sequence ID" value="TDQ14760.1"/>
    <property type="molecule type" value="Genomic_DNA"/>
</dbReference>
<evidence type="ECO:0000313" key="2">
    <source>
        <dbReference type="Proteomes" id="UP000294535"/>
    </source>
</evidence>
<gene>
    <name evidence="1" type="ORF">DFQ04_3354</name>
</gene>